<protein>
    <submittedName>
        <fullName evidence="1">Uncharacterized protein</fullName>
    </submittedName>
</protein>
<dbReference type="EMBL" id="KN824293">
    <property type="protein sequence ID" value="KIM28301.1"/>
    <property type="molecule type" value="Genomic_DNA"/>
</dbReference>
<dbReference type="HOGENOM" id="CLU_1887024_0_0_1"/>
<keyword evidence="2" id="KW-1185">Reference proteome</keyword>
<name>A0A0C3BA11_SERVB</name>
<gene>
    <name evidence="1" type="ORF">M408DRAFT_8752</name>
</gene>
<reference evidence="1 2" key="1">
    <citation type="submission" date="2014-04" db="EMBL/GenBank/DDBJ databases">
        <authorList>
            <consortium name="DOE Joint Genome Institute"/>
            <person name="Kuo A."/>
            <person name="Zuccaro A."/>
            <person name="Kohler A."/>
            <person name="Nagy L.G."/>
            <person name="Floudas D."/>
            <person name="Copeland A."/>
            <person name="Barry K.W."/>
            <person name="Cichocki N."/>
            <person name="Veneault-Fourrey C."/>
            <person name="LaButti K."/>
            <person name="Lindquist E.A."/>
            <person name="Lipzen A."/>
            <person name="Lundell T."/>
            <person name="Morin E."/>
            <person name="Murat C."/>
            <person name="Sun H."/>
            <person name="Tunlid A."/>
            <person name="Henrissat B."/>
            <person name="Grigoriev I.V."/>
            <person name="Hibbett D.S."/>
            <person name="Martin F."/>
            <person name="Nordberg H.P."/>
            <person name="Cantor M.N."/>
            <person name="Hua S.X."/>
        </authorList>
    </citation>
    <scope>NUCLEOTIDE SEQUENCE [LARGE SCALE GENOMIC DNA]</scope>
    <source>
        <strain evidence="1 2">MAFF 305830</strain>
    </source>
</reference>
<evidence type="ECO:0000313" key="1">
    <source>
        <dbReference type="EMBL" id="KIM28301.1"/>
    </source>
</evidence>
<dbReference type="AlphaFoldDB" id="A0A0C3BA11"/>
<evidence type="ECO:0000313" key="2">
    <source>
        <dbReference type="Proteomes" id="UP000054097"/>
    </source>
</evidence>
<dbReference type="Proteomes" id="UP000054097">
    <property type="component" value="Unassembled WGS sequence"/>
</dbReference>
<sequence>MPGVLPKSSFQMILRDSCAHQGHIDTANGAESILNPRITILHTGESISVSTEGTVSTSGTATRVFTPPVSQSASAMVMRTSGSNNEASSFRKHKFWKSVGFDGRCAVKVEIRMEKSNLVPLVAFLFAMVIIGDIV</sequence>
<accession>A0A0C3BA11</accession>
<reference evidence="2" key="2">
    <citation type="submission" date="2015-01" db="EMBL/GenBank/DDBJ databases">
        <title>Evolutionary Origins and Diversification of the Mycorrhizal Mutualists.</title>
        <authorList>
            <consortium name="DOE Joint Genome Institute"/>
            <consortium name="Mycorrhizal Genomics Consortium"/>
            <person name="Kohler A."/>
            <person name="Kuo A."/>
            <person name="Nagy L.G."/>
            <person name="Floudas D."/>
            <person name="Copeland A."/>
            <person name="Barry K.W."/>
            <person name="Cichocki N."/>
            <person name="Veneault-Fourrey C."/>
            <person name="LaButti K."/>
            <person name="Lindquist E.A."/>
            <person name="Lipzen A."/>
            <person name="Lundell T."/>
            <person name="Morin E."/>
            <person name="Murat C."/>
            <person name="Riley R."/>
            <person name="Ohm R."/>
            <person name="Sun H."/>
            <person name="Tunlid A."/>
            <person name="Henrissat B."/>
            <person name="Grigoriev I.V."/>
            <person name="Hibbett D.S."/>
            <person name="Martin F."/>
        </authorList>
    </citation>
    <scope>NUCLEOTIDE SEQUENCE [LARGE SCALE GENOMIC DNA]</scope>
    <source>
        <strain evidence="2">MAFF 305830</strain>
    </source>
</reference>
<proteinExistence type="predicted"/>
<organism evidence="1 2">
    <name type="scientific">Serendipita vermifera MAFF 305830</name>
    <dbReference type="NCBI Taxonomy" id="933852"/>
    <lineage>
        <taxon>Eukaryota</taxon>
        <taxon>Fungi</taxon>
        <taxon>Dikarya</taxon>
        <taxon>Basidiomycota</taxon>
        <taxon>Agaricomycotina</taxon>
        <taxon>Agaricomycetes</taxon>
        <taxon>Sebacinales</taxon>
        <taxon>Serendipitaceae</taxon>
        <taxon>Serendipita</taxon>
    </lineage>
</organism>